<comment type="caution">
    <text evidence="1">The sequence shown here is derived from an EMBL/GenBank/DDBJ whole genome shotgun (WGS) entry which is preliminary data.</text>
</comment>
<dbReference type="Proteomes" id="UP000814128">
    <property type="component" value="Unassembled WGS sequence"/>
</dbReference>
<reference evidence="1" key="1">
    <citation type="submission" date="2021-02" db="EMBL/GenBank/DDBJ databases">
        <authorList>
            <consortium name="DOE Joint Genome Institute"/>
            <person name="Ahrendt S."/>
            <person name="Looney B.P."/>
            <person name="Miyauchi S."/>
            <person name="Morin E."/>
            <person name="Drula E."/>
            <person name="Courty P.E."/>
            <person name="Chicoki N."/>
            <person name="Fauchery L."/>
            <person name="Kohler A."/>
            <person name="Kuo A."/>
            <person name="Labutti K."/>
            <person name="Pangilinan J."/>
            <person name="Lipzen A."/>
            <person name="Riley R."/>
            <person name="Andreopoulos W."/>
            <person name="He G."/>
            <person name="Johnson J."/>
            <person name="Barry K.W."/>
            <person name="Grigoriev I.V."/>
            <person name="Nagy L."/>
            <person name="Hibbett D."/>
            <person name="Henrissat B."/>
            <person name="Matheny P.B."/>
            <person name="Labbe J."/>
            <person name="Martin F."/>
        </authorList>
    </citation>
    <scope>NUCLEOTIDE SEQUENCE</scope>
    <source>
        <strain evidence="1">EC-137</strain>
    </source>
</reference>
<name>A0ACB8QV26_9AGAM</name>
<evidence type="ECO:0000313" key="2">
    <source>
        <dbReference type="Proteomes" id="UP000814128"/>
    </source>
</evidence>
<protein>
    <submittedName>
        <fullName evidence="1">Uncharacterized protein</fullName>
    </submittedName>
</protein>
<sequence>MANPRFALKFGRIVQEEKDANFITQLHSGKLNIIPWPVIGSPEFYTLFPMIKRRLDGQETAHKTAGEFLLTMKTLMAKLKATQANDWGSMSQTLAAHRAKTVGMLLKTALQTGYTETVPQREPLKNLDSDNFIDMPDSDAVFFLSDHAMSVEQNTIERESMVEALIHCYKDRDLRQKVPDVEFVGGLVTFLNGLAETRINRVRYWLDTNLSRFQAGHASIEELYRTLANATIDLHMNVQLCKVQCTSCGLLCIQSRFHGDSSHDCKTNHSCIHTCWYCDHDMDSDVKVSKPCGMPAGHAGQHICMVDTHLCGTSCTLLGKQGCMEQCTKASAMVGHSDEHMCPASVHMCGMPCDLRDIRTPTGKTYSCKNLCRIAHHEPHTTHECETRLCPVRCQLCSRLCQEPHMHGTQKGVVHLCGEEHSCSALCAADGICEINTTPQSVEAMFTGKNETFQYTKYTQAMKRKNCVKVIERGHTEHDGPHSHDTINPFHFCNVTCTDCGYYCILPFGHSQQEHETSHGSMSGSTWSVQGPESTSVEVNGRKFSAGDDGAPMMCNMICLSMGRHVHHDYCRATDGKNCENADIRHLTIRMHPNPDQPKDAITHSLHWRRKGGSIPPSFCTLPMFHPPTDPGSRPTGLGYISNDGHAFSCDNPVALQQAFHVIFVIDRSFSMSASDRMPLVNTPCAARIRQSANNRLGAVFSALYGFWSSRHAAFSGGSTASRTVVGRRDAYSVVAFNHEITLCLLNDFTSSPDELLDRVLPHHPRGDTDFNSALSATQEIMAGFWSTDRKPVIVFLSDGECNASDEVIRETCRLALCMGKPLSFHAISFGADSSSSSLRRMANIALEIQNSAPADLTNVLGDAMIPSSYSIALDTVALSETFLSLAESLRKPRASLLH</sequence>
<dbReference type="EMBL" id="MU273483">
    <property type="protein sequence ID" value="KAI0035522.1"/>
    <property type="molecule type" value="Genomic_DNA"/>
</dbReference>
<gene>
    <name evidence="1" type="ORF">K488DRAFT_76563</name>
</gene>
<organism evidence="1 2">
    <name type="scientific">Vararia minispora EC-137</name>
    <dbReference type="NCBI Taxonomy" id="1314806"/>
    <lineage>
        <taxon>Eukaryota</taxon>
        <taxon>Fungi</taxon>
        <taxon>Dikarya</taxon>
        <taxon>Basidiomycota</taxon>
        <taxon>Agaricomycotina</taxon>
        <taxon>Agaricomycetes</taxon>
        <taxon>Russulales</taxon>
        <taxon>Lachnocladiaceae</taxon>
        <taxon>Vararia</taxon>
    </lineage>
</organism>
<reference evidence="1" key="2">
    <citation type="journal article" date="2022" name="New Phytol.">
        <title>Evolutionary transition to the ectomycorrhizal habit in the genomes of a hyperdiverse lineage of mushroom-forming fungi.</title>
        <authorList>
            <person name="Looney B."/>
            <person name="Miyauchi S."/>
            <person name="Morin E."/>
            <person name="Drula E."/>
            <person name="Courty P.E."/>
            <person name="Kohler A."/>
            <person name="Kuo A."/>
            <person name="LaButti K."/>
            <person name="Pangilinan J."/>
            <person name="Lipzen A."/>
            <person name="Riley R."/>
            <person name="Andreopoulos W."/>
            <person name="He G."/>
            <person name="Johnson J."/>
            <person name="Nolan M."/>
            <person name="Tritt A."/>
            <person name="Barry K.W."/>
            <person name="Grigoriev I.V."/>
            <person name="Nagy L.G."/>
            <person name="Hibbett D."/>
            <person name="Henrissat B."/>
            <person name="Matheny P.B."/>
            <person name="Labbe J."/>
            <person name="Martin F.M."/>
        </authorList>
    </citation>
    <scope>NUCLEOTIDE SEQUENCE</scope>
    <source>
        <strain evidence="1">EC-137</strain>
    </source>
</reference>
<proteinExistence type="predicted"/>
<keyword evidence="2" id="KW-1185">Reference proteome</keyword>
<evidence type="ECO:0000313" key="1">
    <source>
        <dbReference type="EMBL" id="KAI0035522.1"/>
    </source>
</evidence>
<accession>A0ACB8QV26</accession>